<proteinExistence type="predicted"/>
<evidence type="ECO:0000313" key="1">
    <source>
        <dbReference type="EMBL" id="KAK8765945.1"/>
    </source>
</evidence>
<sequence>MRATPTAYCEETIIELHGAAALLGVEALPSLSRWKVLFMLKSGSQPNCSVQLVAGFYFREAMLLLLALSSLRPEEVAKGNGKLQNHVQDLDHQESEFFYYFEWTYIGVPFGRN</sequence>
<comment type="caution">
    <text evidence="1">The sequence shown here is derived from an EMBL/GenBank/DDBJ whole genome shotgun (WGS) entry which is preliminary data.</text>
</comment>
<gene>
    <name evidence="1" type="ORF">V5799_007273</name>
</gene>
<organism evidence="1 2">
    <name type="scientific">Amblyomma americanum</name>
    <name type="common">Lone star tick</name>
    <dbReference type="NCBI Taxonomy" id="6943"/>
    <lineage>
        <taxon>Eukaryota</taxon>
        <taxon>Metazoa</taxon>
        <taxon>Ecdysozoa</taxon>
        <taxon>Arthropoda</taxon>
        <taxon>Chelicerata</taxon>
        <taxon>Arachnida</taxon>
        <taxon>Acari</taxon>
        <taxon>Parasitiformes</taxon>
        <taxon>Ixodida</taxon>
        <taxon>Ixodoidea</taxon>
        <taxon>Ixodidae</taxon>
        <taxon>Amblyomminae</taxon>
        <taxon>Amblyomma</taxon>
    </lineage>
</organism>
<evidence type="ECO:0000313" key="2">
    <source>
        <dbReference type="Proteomes" id="UP001321473"/>
    </source>
</evidence>
<dbReference type="Proteomes" id="UP001321473">
    <property type="component" value="Unassembled WGS sequence"/>
</dbReference>
<protein>
    <submittedName>
        <fullName evidence="1">Uncharacterized protein</fullName>
    </submittedName>
</protein>
<accession>A0AAQ4DU05</accession>
<dbReference type="EMBL" id="JARKHS020026851">
    <property type="protein sequence ID" value="KAK8765945.1"/>
    <property type="molecule type" value="Genomic_DNA"/>
</dbReference>
<keyword evidence="2" id="KW-1185">Reference proteome</keyword>
<dbReference type="AlphaFoldDB" id="A0AAQ4DU05"/>
<name>A0AAQ4DU05_AMBAM</name>
<reference evidence="1 2" key="1">
    <citation type="journal article" date="2023" name="Arcadia Sci">
        <title>De novo assembly of a long-read Amblyomma americanum tick genome.</title>
        <authorList>
            <person name="Chou S."/>
            <person name="Poskanzer K.E."/>
            <person name="Rollins M."/>
            <person name="Thuy-Boun P.S."/>
        </authorList>
    </citation>
    <scope>NUCLEOTIDE SEQUENCE [LARGE SCALE GENOMIC DNA]</scope>
    <source>
        <strain evidence="1">F_SG_1</strain>
        <tissue evidence="1">Salivary glands</tissue>
    </source>
</reference>